<protein>
    <submittedName>
        <fullName evidence="2">Uncharacterized protein</fullName>
    </submittedName>
</protein>
<organism evidence="2 3">
    <name type="scientific">Glycomyces rhizosphaerae</name>
    <dbReference type="NCBI Taxonomy" id="2054422"/>
    <lineage>
        <taxon>Bacteria</taxon>
        <taxon>Bacillati</taxon>
        <taxon>Actinomycetota</taxon>
        <taxon>Actinomycetes</taxon>
        <taxon>Glycomycetales</taxon>
        <taxon>Glycomycetaceae</taxon>
        <taxon>Glycomyces</taxon>
    </lineage>
</organism>
<gene>
    <name evidence="2" type="ORF">ACFO8M_12555</name>
</gene>
<dbReference type="Proteomes" id="UP001595712">
    <property type="component" value="Unassembled WGS sequence"/>
</dbReference>
<dbReference type="EMBL" id="JBHRWO010000010">
    <property type="protein sequence ID" value="MFC3493316.1"/>
    <property type="molecule type" value="Genomic_DNA"/>
</dbReference>
<evidence type="ECO:0000256" key="1">
    <source>
        <dbReference type="SAM" id="MobiDB-lite"/>
    </source>
</evidence>
<evidence type="ECO:0000313" key="3">
    <source>
        <dbReference type="Proteomes" id="UP001595712"/>
    </source>
</evidence>
<name>A0ABV7Q0N6_9ACTN</name>
<proteinExistence type="predicted"/>
<evidence type="ECO:0000313" key="2">
    <source>
        <dbReference type="EMBL" id="MFC3493316.1"/>
    </source>
</evidence>
<comment type="caution">
    <text evidence="2">The sequence shown here is derived from an EMBL/GenBank/DDBJ whole genome shotgun (WGS) entry which is preliminary data.</text>
</comment>
<sequence>MKTLEIAAQIATADGSATGSGEDGDGSPSPQQVARQRNRKWGEFAAEYGFPYRADLTAAEIAADQRLSAFFAEMRQLCLPLNEVGGLFEGRWNEVPFISYAAWNFGAGGSKWPYRFVCAELSRTRPDLVYDRALLSKRPYHLDWYPQLGEYQVVDGPLPPQKPRKAGSGWLSRTAVGRDLVGAVDSFLTPDAPRLHSASPGRDEWLSSWADAAGAFKFGWAVRGRRLVVFTMEPQYRERETWERELFETLATVKGLVDELG</sequence>
<dbReference type="RefSeq" id="WP_387975469.1">
    <property type="nucleotide sequence ID" value="NZ_JBHRWO010000010.1"/>
</dbReference>
<keyword evidence="3" id="KW-1185">Reference proteome</keyword>
<feature type="region of interest" description="Disordered" evidence="1">
    <location>
        <begin position="11"/>
        <end position="36"/>
    </location>
</feature>
<accession>A0ABV7Q0N6</accession>
<reference evidence="3" key="1">
    <citation type="journal article" date="2019" name="Int. J. Syst. Evol. Microbiol.">
        <title>The Global Catalogue of Microorganisms (GCM) 10K type strain sequencing project: providing services to taxonomists for standard genome sequencing and annotation.</title>
        <authorList>
            <consortium name="The Broad Institute Genomics Platform"/>
            <consortium name="The Broad Institute Genome Sequencing Center for Infectious Disease"/>
            <person name="Wu L."/>
            <person name="Ma J."/>
        </authorList>
    </citation>
    <scope>NUCLEOTIDE SEQUENCE [LARGE SCALE GENOMIC DNA]</scope>
    <source>
        <strain evidence="3">CGMCC 4.7396</strain>
    </source>
</reference>